<dbReference type="GO" id="GO:0005524">
    <property type="term" value="F:ATP binding"/>
    <property type="evidence" value="ECO:0007669"/>
    <property type="project" value="UniProtKB-KW"/>
</dbReference>
<evidence type="ECO:0000259" key="4">
    <source>
        <dbReference type="PROSITE" id="PS50011"/>
    </source>
</evidence>
<feature type="domain" description="Protein kinase" evidence="4">
    <location>
        <begin position="12"/>
        <end position="268"/>
    </location>
</feature>
<dbReference type="EMBL" id="CP159837">
    <property type="protein sequence ID" value="XCM38276.1"/>
    <property type="molecule type" value="Genomic_DNA"/>
</dbReference>
<dbReference type="RefSeq" id="WP_054465843.1">
    <property type="nucleotide sequence ID" value="NZ_CP159837.1"/>
</dbReference>
<keyword evidence="1" id="KW-0547">Nucleotide-binding</keyword>
<dbReference type="PANTHER" id="PTHR24363">
    <property type="entry name" value="SERINE/THREONINE PROTEIN KINASE"/>
    <property type="match status" value="1"/>
</dbReference>
<reference evidence="5" key="1">
    <citation type="submission" date="2024-07" db="EMBL/GenBank/DDBJ databases">
        <authorList>
            <person name="Kim Y.J."/>
            <person name="Jeong J.Y."/>
        </authorList>
    </citation>
    <scope>NUCLEOTIDE SEQUENCE</scope>
    <source>
        <strain evidence="5">GIHE-MW2</strain>
    </source>
</reference>
<keyword evidence="2" id="KW-0067">ATP-binding</keyword>
<feature type="transmembrane region" description="Helical" evidence="3">
    <location>
        <begin position="344"/>
        <end position="377"/>
    </location>
</feature>
<protein>
    <submittedName>
        <fullName evidence="5">Serine/threonine-protein kinase</fullName>
        <ecNumber evidence="5">2.7.11.1</ecNumber>
    </submittedName>
</protein>
<sequence length="484" mass="54719">MPELGEILQERYQLQQQLSDNPVRETWLAVDLTTEELVVVKLLLFGGQNPWQNLKLFEREAKVLQNLQHPAIPRYRDYFAIDDQKLWSGLVQDYIPGSSLLELLSRGRKFTEEEVRSLAVSLLNILIYLHELNPPVLHRDIKPSNIIFGENEQVYLVDFGAVQDRSFSDGKSFTVVGTYGYTPLEQFAGQTVPASDLYALGATLIHLLTGTQPAELLKQNLRLEFRARLNANLSAYFVQWLELLVEPQLDQRFTSARQAIAALEKKYALPGDTKTRDTSTILPPDNSQILVNYTAKKLEICLPEPGIRILEFGKQLIEKCIQAAEGAISAIQNSTHGSDLSSRIFVYAIVGIGTVTFLSLTLNLAIGILPFLVPVVIGASLTDYFERTYLYFDRTTDTFTIAQKRLGLTYRNAIGIISEIQEISLFYDRRKLVIGVMITAGPKPGEYQQYSFGNLGRKLTEEESLWLVQQIKDWLEINPDKQGI</sequence>
<dbReference type="InterPro" id="IPR008271">
    <property type="entry name" value="Ser/Thr_kinase_AS"/>
</dbReference>
<accession>A0AAU8JHH8</accession>
<keyword evidence="5" id="KW-0418">Kinase</keyword>
<keyword evidence="5" id="KW-0808">Transferase</keyword>
<dbReference type="Pfam" id="PF00069">
    <property type="entry name" value="Pkinase"/>
    <property type="match status" value="1"/>
</dbReference>
<dbReference type="EC" id="2.7.11.1" evidence="5"/>
<evidence type="ECO:0000256" key="2">
    <source>
        <dbReference type="ARBA" id="ARBA00022840"/>
    </source>
</evidence>
<organism evidence="5">
    <name type="scientific">Planktothricoides raciborskii GIHE-MW2</name>
    <dbReference type="NCBI Taxonomy" id="2792601"/>
    <lineage>
        <taxon>Bacteria</taxon>
        <taxon>Bacillati</taxon>
        <taxon>Cyanobacteriota</taxon>
        <taxon>Cyanophyceae</taxon>
        <taxon>Oscillatoriophycideae</taxon>
        <taxon>Oscillatoriales</taxon>
        <taxon>Oscillatoriaceae</taxon>
        <taxon>Planktothricoides</taxon>
    </lineage>
</organism>
<dbReference type="PANTHER" id="PTHR24363:SF7">
    <property type="entry name" value="SERINE_THREONINE-PROTEIN KINASE-LIKE PROTEIN E"/>
    <property type="match status" value="1"/>
</dbReference>
<dbReference type="InterPro" id="IPR000719">
    <property type="entry name" value="Prot_kinase_dom"/>
</dbReference>
<dbReference type="Gene3D" id="1.10.510.10">
    <property type="entry name" value="Transferase(Phosphotransferase) domain 1"/>
    <property type="match status" value="1"/>
</dbReference>
<dbReference type="PROSITE" id="PS00108">
    <property type="entry name" value="PROTEIN_KINASE_ST"/>
    <property type="match status" value="1"/>
</dbReference>
<dbReference type="CDD" id="cd14014">
    <property type="entry name" value="STKc_PknB_like"/>
    <property type="match status" value="1"/>
</dbReference>
<gene>
    <name evidence="5" type="ORF">ABWT76_001113</name>
</gene>
<name>A0AAU8JHH8_9CYAN</name>
<proteinExistence type="predicted"/>
<keyword evidence="3" id="KW-1133">Transmembrane helix</keyword>
<dbReference type="GO" id="GO:0004674">
    <property type="term" value="F:protein serine/threonine kinase activity"/>
    <property type="evidence" value="ECO:0007669"/>
    <property type="project" value="UniProtKB-EC"/>
</dbReference>
<dbReference type="SMART" id="SM00220">
    <property type="entry name" value="S_TKc"/>
    <property type="match status" value="1"/>
</dbReference>
<dbReference type="SUPFAM" id="SSF56112">
    <property type="entry name" value="Protein kinase-like (PK-like)"/>
    <property type="match status" value="1"/>
</dbReference>
<keyword evidence="3" id="KW-0472">Membrane</keyword>
<keyword evidence="3" id="KW-0812">Transmembrane</keyword>
<evidence type="ECO:0000256" key="1">
    <source>
        <dbReference type="ARBA" id="ARBA00022741"/>
    </source>
</evidence>
<evidence type="ECO:0000313" key="5">
    <source>
        <dbReference type="EMBL" id="XCM38276.1"/>
    </source>
</evidence>
<dbReference type="InterPro" id="IPR011009">
    <property type="entry name" value="Kinase-like_dom_sf"/>
</dbReference>
<evidence type="ECO:0000256" key="3">
    <source>
        <dbReference type="SAM" id="Phobius"/>
    </source>
</evidence>
<dbReference type="PROSITE" id="PS50011">
    <property type="entry name" value="PROTEIN_KINASE_DOM"/>
    <property type="match status" value="1"/>
</dbReference>
<dbReference type="AlphaFoldDB" id="A0AAU8JHH8"/>